<accession>A0A0K2SQ71</accession>
<dbReference type="InterPro" id="IPR012348">
    <property type="entry name" value="RNR-like"/>
</dbReference>
<dbReference type="STRING" id="1555112.LIP_3458"/>
<reference evidence="2" key="2">
    <citation type="journal article" date="2016" name="Int. J. Syst. Evol. Microbiol.">
        <title>Complete genome sequence and cell structure of Limnochorda pilosa, a Gram-negative spore-former within the phylum Firmicutes.</title>
        <authorList>
            <person name="Watanabe M."/>
            <person name="Kojima H."/>
            <person name="Fukui M."/>
        </authorList>
    </citation>
    <scope>NUCLEOTIDE SEQUENCE [LARGE SCALE GENOMIC DNA]</scope>
    <source>
        <strain evidence="2">HC45</strain>
    </source>
</reference>
<dbReference type="OrthoDB" id="9793685at2"/>
<dbReference type="EMBL" id="AP014924">
    <property type="protein sequence ID" value="BAS29270.1"/>
    <property type="molecule type" value="Genomic_DNA"/>
</dbReference>
<dbReference type="KEGG" id="lpil:LIP_3458"/>
<protein>
    <recommendedName>
        <fullName evidence="3">TRASH domain-containing protein</fullName>
    </recommendedName>
</protein>
<dbReference type="AlphaFoldDB" id="A0A0K2SQ71"/>
<dbReference type="Proteomes" id="UP000065807">
    <property type="component" value="Chromosome"/>
</dbReference>
<dbReference type="Gene3D" id="1.10.620.20">
    <property type="entry name" value="Ribonucleotide Reductase, subunit A"/>
    <property type="match status" value="1"/>
</dbReference>
<reference evidence="2" key="1">
    <citation type="submission" date="2015-07" db="EMBL/GenBank/DDBJ databases">
        <title>Complete genome sequence and phylogenetic analysis of Limnochorda pilosa.</title>
        <authorList>
            <person name="Watanabe M."/>
            <person name="Kojima H."/>
            <person name="Fukui M."/>
        </authorList>
    </citation>
    <scope>NUCLEOTIDE SEQUENCE [LARGE SCALE GENOMIC DNA]</scope>
    <source>
        <strain evidence="2">HC45</strain>
    </source>
</reference>
<keyword evidence="2" id="KW-1185">Reference proteome</keyword>
<dbReference type="GO" id="GO:0016491">
    <property type="term" value="F:oxidoreductase activity"/>
    <property type="evidence" value="ECO:0007669"/>
    <property type="project" value="InterPro"/>
</dbReference>
<sequence length="88" mass="9275">MSMVETTTCPVCGNEVDPAKAVRVEYGGETIYLKCGHCADRFLAAPETYLGKGPKTSGCCSEGQGDGREHDGVHGAHHHRSGRHGGCC</sequence>
<evidence type="ECO:0000313" key="2">
    <source>
        <dbReference type="Proteomes" id="UP000065807"/>
    </source>
</evidence>
<organism evidence="1 2">
    <name type="scientific">Limnochorda pilosa</name>
    <dbReference type="NCBI Taxonomy" id="1555112"/>
    <lineage>
        <taxon>Bacteria</taxon>
        <taxon>Bacillati</taxon>
        <taxon>Bacillota</taxon>
        <taxon>Limnochordia</taxon>
        <taxon>Limnochordales</taxon>
        <taxon>Limnochordaceae</taxon>
        <taxon>Limnochorda</taxon>
    </lineage>
</organism>
<gene>
    <name evidence="1" type="ORF">LIP_3458</name>
</gene>
<proteinExistence type="predicted"/>
<evidence type="ECO:0000313" key="1">
    <source>
        <dbReference type="EMBL" id="BAS29270.1"/>
    </source>
</evidence>
<evidence type="ECO:0008006" key="3">
    <source>
        <dbReference type="Google" id="ProtNLM"/>
    </source>
</evidence>
<name>A0A0K2SQ71_LIMPI</name>